<reference evidence="3" key="1">
    <citation type="submission" date="2020-04" db="EMBL/GenBank/DDBJ databases">
        <title>Hybrid Assembly of Korean Phytophthora infestans isolates.</title>
        <authorList>
            <person name="Prokchorchik M."/>
            <person name="Lee Y."/>
            <person name="Seo J."/>
            <person name="Cho J.-H."/>
            <person name="Park Y.-E."/>
            <person name="Jang D.-C."/>
            <person name="Im J.-S."/>
            <person name="Choi J.-G."/>
            <person name="Park H.-J."/>
            <person name="Lee G.-B."/>
            <person name="Lee Y.-G."/>
            <person name="Hong S.-Y."/>
            <person name="Cho K."/>
            <person name="Sohn K.H."/>
        </authorList>
    </citation>
    <scope>NUCLEOTIDE SEQUENCE</scope>
    <source>
        <strain evidence="3">KR_1_A1</strain>
        <strain evidence="4">KR_2_A2</strain>
    </source>
</reference>
<dbReference type="AlphaFoldDB" id="A0A833SVU7"/>
<gene>
    <name evidence="3" type="ORF">GN244_ATG01057</name>
    <name evidence="4" type="ORF">GN958_ATG03392</name>
</gene>
<dbReference type="Pfam" id="PF10551">
    <property type="entry name" value="MULE"/>
    <property type="match status" value="1"/>
</dbReference>
<proteinExistence type="predicted"/>
<evidence type="ECO:0000313" key="3">
    <source>
        <dbReference type="EMBL" id="KAF4046666.1"/>
    </source>
</evidence>
<dbReference type="InterPro" id="IPR018289">
    <property type="entry name" value="MULE_transposase_dom"/>
</dbReference>
<evidence type="ECO:0000313" key="5">
    <source>
        <dbReference type="Proteomes" id="UP000602510"/>
    </source>
</evidence>
<evidence type="ECO:0000313" key="4">
    <source>
        <dbReference type="EMBL" id="KAF4147437.1"/>
    </source>
</evidence>
<evidence type="ECO:0000256" key="1">
    <source>
        <dbReference type="SAM" id="MobiDB-lite"/>
    </source>
</evidence>
<accession>A0A833SVU7</accession>
<dbReference type="EMBL" id="JAACNO010000468">
    <property type="protein sequence ID" value="KAF4147437.1"/>
    <property type="molecule type" value="Genomic_DNA"/>
</dbReference>
<comment type="caution">
    <text evidence="3">The sequence shown here is derived from an EMBL/GenBank/DDBJ whole genome shotgun (WGS) entry which is preliminary data.</text>
</comment>
<sequence>MRDEYYEIHDQDDQLRITHLFASNPAEAVLRKNYDVIQLSCTYRTNCNGLPLLNLIGVTGTNTTFQIAQALIRREEQSDFEWTLRQLLNMMTENDCPTTSILRSVDNTFTPTPLMAPIRQQRLGRQSFRGNTKTKSASTTVV</sequence>
<dbReference type="EMBL" id="WSZM01000015">
    <property type="protein sequence ID" value="KAF4046666.1"/>
    <property type="molecule type" value="Genomic_DNA"/>
</dbReference>
<dbReference type="Proteomes" id="UP000704712">
    <property type="component" value="Unassembled WGS sequence"/>
</dbReference>
<protein>
    <submittedName>
        <fullName evidence="3">MULE transposase domain-containing protein</fullName>
    </submittedName>
</protein>
<feature type="domain" description="MULE transposase" evidence="2">
    <location>
        <begin position="36"/>
        <end position="96"/>
    </location>
</feature>
<keyword evidence="5" id="KW-1185">Reference proteome</keyword>
<evidence type="ECO:0000259" key="2">
    <source>
        <dbReference type="Pfam" id="PF10551"/>
    </source>
</evidence>
<organism evidence="3 5">
    <name type="scientific">Phytophthora infestans</name>
    <name type="common">Potato late blight agent</name>
    <name type="synonym">Botrytis infestans</name>
    <dbReference type="NCBI Taxonomy" id="4787"/>
    <lineage>
        <taxon>Eukaryota</taxon>
        <taxon>Sar</taxon>
        <taxon>Stramenopiles</taxon>
        <taxon>Oomycota</taxon>
        <taxon>Peronosporomycetes</taxon>
        <taxon>Peronosporales</taxon>
        <taxon>Peronosporaceae</taxon>
        <taxon>Phytophthora</taxon>
    </lineage>
</organism>
<name>A0A833SVU7_PHYIN</name>
<feature type="compositionally biased region" description="Polar residues" evidence="1">
    <location>
        <begin position="128"/>
        <end position="142"/>
    </location>
</feature>
<dbReference type="Proteomes" id="UP000602510">
    <property type="component" value="Unassembled WGS sequence"/>
</dbReference>
<feature type="region of interest" description="Disordered" evidence="1">
    <location>
        <begin position="123"/>
        <end position="142"/>
    </location>
</feature>